<dbReference type="PROSITE" id="PS01102">
    <property type="entry name" value="ZF_DKSA_1"/>
    <property type="match status" value="1"/>
</dbReference>
<keyword evidence="2" id="KW-0863">Zinc-finger</keyword>
<dbReference type="GO" id="GO:0008270">
    <property type="term" value="F:zinc ion binding"/>
    <property type="evidence" value="ECO:0007669"/>
    <property type="project" value="UniProtKB-KW"/>
</dbReference>
<reference evidence="6 7" key="1">
    <citation type="journal article" date="2015" name="Nature">
        <title>rRNA introns, odd ribosomes, and small enigmatic genomes across a large radiation of phyla.</title>
        <authorList>
            <person name="Brown C.T."/>
            <person name="Hug L.A."/>
            <person name="Thomas B.C."/>
            <person name="Sharon I."/>
            <person name="Castelle C.J."/>
            <person name="Singh A."/>
            <person name="Wilkins M.J."/>
            <person name="Williams K.H."/>
            <person name="Banfield J.F."/>
        </authorList>
    </citation>
    <scope>NUCLEOTIDE SEQUENCE [LARGE SCALE GENOMIC DNA]</scope>
</reference>
<dbReference type="Proteomes" id="UP000034235">
    <property type="component" value="Unassembled WGS sequence"/>
</dbReference>
<dbReference type="InterPro" id="IPR000962">
    <property type="entry name" value="Znf_DskA_TraR"/>
</dbReference>
<evidence type="ECO:0000313" key="6">
    <source>
        <dbReference type="EMBL" id="KKQ65803.1"/>
    </source>
</evidence>
<evidence type="ECO:0000256" key="1">
    <source>
        <dbReference type="ARBA" id="ARBA00022723"/>
    </source>
</evidence>
<sequence>MNREFFNKIHDLLLKKKAKVEQEIKEVHEDDPVLADGLAEASESGTESWKSEAHTRLTAMKEHLNSVLSKVQKALVNIKSGKYGKCEKCGNQIELKRLEAMPEAAACIVCSNNSKRKNP</sequence>
<evidence type="ECO:0000313" key="7">
    <source>
        <dbReference type="Proteomes" id="UP000034235"/>
    </source>
</evidence>
<dbReference type="AlphaFoldDB" id="A0A0G0JDQ9"/>
<name>A0A0G0JDQ9_9BACT</name>
<organism evidence="6 7">
    <name type="scientific">Candidatus Daviesbacteria bacterium GW2011_GWA2_38_24</name>
    <dbReference type="NCBI Taxonomy" id="1618422"/>
    <lineage>
        <taxon>Bacteria</taxon>
        <taxon>Candidatus Daviesiibacteriota</taxon>
    </lineage>
</organism>
<dbReference type="EMBL" id="LBUP01000008">
    <property type="protein sequence ID" value="KKQ65803.1"/>
    <property type="molecule type" value="Genomic_DNA"/>
</dbReference>
<dbReference type="PANTHER" id="PTHR33823:SF4">
    <property type="entry name" value="GENERAL STRESS PROTEIN 16O"/>
    <property type="match status" value="1"/>
</dbReference>
<evidence type="ECO:0000256" key="3">
    <source>
        <dbReference type="ARBA" id="ARBA00022833"/>
    </source>
</evidence>
<accession>A0A0G0JDQ9</accession>
<keyword evidence="3" id="KW-0862">Zinc</keyword>
<dbReference type="PANTHER" id="PTHR33823">
    <property type="entry name" value="RNA POLYMERASE-BINDING TRANSCRIPTION FACTOR DKSA-RELATED"/>
    <property type="match status" value="1"/>
</dbReference>
<keyword evidence="1" id="KW-0479">Metal-binding</keyword>
<dbReference type="Gene3D" id="1.20.120.910">
    <property type="entry name" value="DksA, coiled-coil domain"/>
    <property type="match status" value="1"/>
</dbReference>
<comment type="caution">
    <text evidence="6">The sequence shown here is derived from an EMBL/GenBank/DDBJ whole genome shotgun (WGS) entry which is preliminary data.</text>
</comment>
<protein>
    <submittedName>
        <fullName evidence="6">DksA1 protein</fullName>
    </submittedName>
</protein>
<proteinExistence type="predicted"/>
<dbReference type="SUPFAM" id="SSF57716">
    <property type="entry name" value="Glucocorticoid receptor-like (DNA-binding domain)"/>
    <property type="match status" value="1"/>
</dbReference>
<gene>
    <name evidence="6" type="ORF">US86_C0008G0026</name>
</gene>
<evidence type="ECO:0000256" key="4">
    <source>
        <dbReference type="PROSITE-ProRule" id="PRU00510"/>
    </source>
</evidence>
<evidence type="ECO:0000256" key="2">
    <source>
        <dbReference type="ARBA" id="ARBA00022771"/>
    </source>
</evidence>
<feature type="zinc finger region" description="dksA C4-type" evidence="4">
    <location>
        <begin position="86"/>
        <end position="110"/>
    </location>
</feature>
<dbReference type="Pfam" id="PF01258">
    <property type="entry name" value="zf-dskA_traR"/>
    <property type="match status" value="1"/>
</dbReference>
<feature type="domain" description="Zinc finger DksA/TraR C4-type" evidence="5">
    <location>
        <begin position="81"/>
        <end position="110"/>
    </location>
</feature>
<evidence type="ECO:0000259" key="5">
    <source>
        <dbReference type="Pfam" id="PF01258"/>
    </source>
</evidence>
<dbReference type="PROSITE" id="PS51128">
    <property type="entry name" value="ZF_DKSA_2"/>
    <property type="match status" value="1"/>
</dbReference>
<dbReference type="InterPro" id="IPR020458">
    <property type="entry name" value="Znf_DskA_TraR_CS"/>
</dbReference>